<evidence type="ECO:0000313" key="3">
    <source>
        <dbReference type="Proteomes" id="UP001055117"/>
    </source>
</evidence>
<name>A0ABQ4QJF6_9HYPH</name>
<dbReference type="RefSeq" id="WP_147753201.1">
    <property type="nucleotide sequence ID" value="NZ_BPQG01000044.1"/>
</dbReference>
<protein>
    <recommendedName>
        <fullName evidence="1">DUF6894 domain-containing protein</fullName>
    </recommendedName>
</protein>
<dbReference type="EMBL" id="BPQG01000044">
    <property type="protein sequence ID" value="GJD45005.1"/>
    <property type="molecule type" value="Genomic_DNA"/>
</dbReference>
<dbReference type="InterPro" id="IPR054189">
    <property type="entry name" value="DUF6894"/>
</dbReference>
<proteinExistence type="predicted"/>
<organism evidence="2 3">
    <name type="scientific">Methylobacterium cerastii</name>
    <dbReference type="NCBI Taxonomy" id="932741"/>
    <lineage>
        <taxon>Bacteria</taxon>
        <taxon>Pseudomonadati</taxon>
        <taxon>Pseudomonadota</taxon>
        <taxon>Alphaproteobacteria</taxon>
        <taxon>Hyphomicrobiales</taxon>
        <taxon>Methylobacteriaceae</taxon>
        <taxon>Methylobacterium</taxon>
    </lineage>
</organism>
<feature type="domain" description="DUF6894" evidence="1">
    <location>
        <begin position="3"/>
        <end position="70"/>
    </location>
</feature>
<keyword evidence="3" id="KW-1185">Reference proteome</keyword>
<dbReference type="Proteomes" id="UP001055117">
    <property type="component" value="Unassembled WGS sequence"/>
</dbReference>
<sequence>MPRYFFDIHDGFHQRDDVGTHCDDVQAAALEAKRLLPAIAVNEIPTDGERQTITVVVTDEDGYAVYSAALAFVGTWLLR</sequence>
<evidence type="ECO:0000259" key="1">
    <source>
        <dbReference type="Pfam" id="PF21834"/>
    </source>
</evidence>
<comment type="caution">
    <text evidence="2">The sequence shown here is derived from an EMBL/GenBank/DDBJ whole genome shotgun (WGS) entry which is preliminary data.</text>
</comment>
<evidence type="ECO:0000313" key="2">
    <source>
        <dbReference type="EMBL" id="GJD45005.1"/>
    </source>
</evidence>
<accession>A0ABQ4QJF6</accession>
<dbReference type="Pfam" id="PF21834">
    <property type="entry name" value="DUF6894"/>
    <property type="match status" value="1"/>
</dbReference>
<reference evidence="2 3" key="1">
    <citation type="journal article" date="2021" name="Front. Microbiol.">
        <title>Comprehensive Comparative Genomics and Phenotyping of Methylobacterium Species.</title>
        <authorList>
            <person name="Alessa O."/>
            <person name="Ogura Y."/>
            <person name="Fujitani Y."/>
            <person name="Takami H."/>
            <person name="Hayashi T."/>
            <person name="Sahin N."/>
            <person name="Tani A."/>
        </authorList>
    </citation>
    <scope>NUCLEOTIDE SEQUENCE [LARGE SCALE GENOMIC DNA]</scope>
    <source>
        <strain evidence="2 3">DSM 23679</strain>
    </source>
</reference>
<gene>
    <name evidence="2" type="ORF">AFCDBAGC_2874</name>
</gene>